<comment type="cofactor">
    <cofactor evidence="1 5">
        <name>FAD</name>
        <dbReference type="ChEBI" id="CHEBI:57692"/>
    </cofactor>
</comment>
<dbReference type="Pfam" id="PF00732">
    <property type="entry name" value="GMC_oxred_N"/>
    <property type="match status" value="1"/>
</dbReference>
<evidence type="ECO:0000313" key="9">
    <source>
        <dbReference type="Proteomes" id="UP000193083"/>
    </source>
</evidence>
<evidence type="ECO:0000313" key="8">
    <source>
        <dbReference type="EMBL" id="SMH56464.1"/>
    </source>
</evidence>
<dbReference type="GO" id="GO:0050660">
    <property type="term" value="F:flavin adenine dinucleotide binding"/>
    <property type="evidence" value="ECO:0007669"/>
    <property type="project" value="InterPro"/>
</dbReference>
<keyword evidence="4 5" id="KW-0274">FAD</keyword>
<dbReference type="PROSITE" id="PS00623">
    <property type="entry name" value="GMC_OXRED_1"/>
    <property type="match status" value="1"/>
</dbReference>
<feature type="domain" description="Glucose-methanol-choline oxidoreductase N-terminal" evidence="7">
    <location>
        <begin position="79"/>
        <end position="102"/>
    </location>
</feature>
<dbReference type="SUPFAM" id="SSF51905">
    <property type="entry name" value="FAD/NAD(P)-binding domain"/>
    <property type="match status" value="1"/>
</dbReference>
<evidence type="ECO:0000256" key="2">
    <source>
        <dbReference type="ARBA" id="ARBA00010790"/>
    </source>
</evidence>
<dbReference type="SUPFAM" id="SSF54373">
    <property type="entry name" value="FAD-linked reductases, C-terminal domain"/>
    <property type="match status" value="1"/>
</dbReference>
<evidence type="ECO:0000256" key="3">
    <source>
        <dbReference type="ARBA" id="ARBA00022630"/>
    </source>
</evidence>
<dbReference type="Gene3D" id="3.30.560.10">
    <property type="entry name" value="Glucose Oxidase, domain 3"/>
    <property type="match status" value="1"/>
</dbReference>
<dbReference type="InterPro" id="IPR012132">
    <property type="entry name" value="GMC_OxRdtase"/>
</dbReference>
<dbReference type="InterPro" id="IPR007867">
    <property type="entry name" value="GMC_OxRtase_C"/>
</dbReference>
<dbReference type="Pfam" id="PF05199">
    <property type="entry name" value="GMC_oxred_C"/>
    <property type="match status" value="1"/>
</dbReference>
<dbReference type="InterPro" id="IPR000172">
    <property type="entry name" value="GMC_OxRdtase_N"/>
</dbReference>
<reference evidence="8 9" key="1">
    <citation type="submission" date="2017-04" db="EMBL/GenBank/DDBJ databases">
        <authorList>
            <person name="Afonso C.L."/>
            <person name="Miller P.J."/>
            <person name="Scott M.A."/>
            <person name="Spackman E."/>
            <person name="Goraichik I."/>
            <person name="Dimitrov K.M."/>
            <person name="Suarez D.L."/>
            <person name="Swayne D.E."/>
        </authorList>
    </citation>
    <scope>NUCLEOTIDE SEQUENCE [LARGE SCALE GENOMIC DNA]</scope>
    <source>
        <strain evidence="8 9">B5P</strain>
    </source>
</reference>
<dbReference type="PANTHER" id="PTHR11552">
    <property type="entry name" value="GLUCOSE-METHANOL-CHOLINE GMC OXIDOREDUCTASE"/>
    <property type="match status" value="1"/>
</dbReference>
<dbReference type="OrthoDB" id="9785276at2"/>
<organism evidence="8 9">
    <name type="scientific">Mesorhizobium australicum</name>
    <dbReference type="NCBI Taxonomy" id="536018"/>
    <lineage>
        <taxon>Bacteria</taxon>
        <taxon>Pseudomonadati</taxon>
        <taxon>Pseudomonadota</taxon>
        <taxon>Alphaproteobacteria</taxon>
        <taxon>Hyphomicrobiales</taxon>
        <taxon>Phyllobacteriaceae</taxon>
        <taxon>Mesorhizobium</taxon>
    </lineage>
</organism>
<evidence type="ECO:0000256" key="4">
    <source>
        <dbReference type="ARBA" id="ARBA00022827"/>
    </source>
</evidence>
<name>A0A1X7PXP9_9HYPH</name>
<dbReference type="Gene3D" id="3.50.50.60">
    <property type="entry name" value="FAD/NAD(P)-binding domain"/>
    <property type="match status" value="1"/>
</dbReference>
<protein>
    <submittedName>
        <fullName evidence="8">Choline dehydrogenase</fullName>
    </submittedName>
</protein>
<keyword evidence="9" id="KW-1185">Reference proteome</keyword>
<dbReference type="GO" id="GO:0016614">
    <property type="term" value="F:oxidoreductase activity, acting on CH-OH group of donors"/>
    <property type="evidence" value="ECO:0007669"/>
    <property type="project" value="InterPro"/>
</dbReference>
<dbReference type="AlphaFoldDB" id="A0A1X7PXP9"/>
<evidence type="ECO:0000256" key="6">
    <source>
        <dbReference type="RuleBase" id="RU003968"/>
    </source>
</evidence>
<dbReference type="PANTHER" id="PTHR11552:SF147">
    <property type="entry name" value="CHOLINE DEHYDROGENASE, MITOCHONDRIAL"/>
    <property type="match status" value="1"/>
</dbReference>
<dbReference type="Proteomes" id="UP000193083">
    <property type="component" value="Unassembled WGS sequence"/>
</dbReference>
<dbReference type="EMBL" id="FXBL01000004">
    <property type="protein sequence ID" value="SMH56464.1"/>
    <property type="molecule type" value="Genomic_DNA"/>
</dbReference>
<feature type="binding site" evidence="5">
    <location>
        <position position="81"/>
    </location>
    <ligand>
        <name>FAD</name>
        <dbReference type="ChEBI" id="CHEBI:57692"/>
    </ligand>
</feature>
<evidence type="ECO:0000259" key="7">
    <source>
        <dbReference type="PROSITE" id="PS00623"/>
    </source>
</evidence>
<sequence>MYDYVIIGAGSAGCVIANRLSADPSIRVLLLEAGSEPSDPWIKIPAGMARMYLPGKNNWGYMSLPEPGLNNREIYWPRGKVLGGTSAINGMLYVRGHPLDFDDWAQRGNFGWSWDDLLPLFKRGEDYQFGATGEHGAGGELSVTEPVMKLPFSQAFIEAAAKCGHKVNEDFNSGDQDGVGFLHFTIRNGSRNSTYDAFVKPIRHRRNLDIVTDAFAERIVIREGRACGVEYSLGGERRTAEARREIVLSGGVINSPQLLMLSGIGPAAHLKEFGIEPIVDLPGVGQNLHDHLYTNLVFEVEPASSVNSRIRGAAAYLEGLKYVLAKTGNLTSGSSQTSLFARVMPGADRPDIQINSRPLSFEFSKGKIEVGKAPAVTVSVCQLRPHSRGEVRLTSPDPRAAPSMIANYMKEEWDRLTMIGGVRMAEQIVSTEPVASRIVGRRAPAEELVTDDEILAYIRQSAQSVYHPVGTCKMGNDALAVVDHRLRVRGVAGLRVADAAIMPVITSGNTNAPAIVIGEKASDLLNEDRR</sequence>
<accession>A0A1X7PXP9</accession>
<dbReference type="PIRSF" id="PIRSF000137">
    <property type="entry name" value="Alcohol_oxidase"/>
    <property type="match status" value="1"/>
</dbReference>
<dbReference type="InterPro" id="IPR036188">
    <property type="entry name" value="FAD/NAD-bd_sf"/>
</dbReference>
<evidence type="ECO:0000256" key="1">
    <source>
        <dbReference type="ARBA" id="ARBA00001974"/>
    </source>
</evidence>
<evidence type="ECO:0000256" key="5">
    <source>
        <dbReference type="PIRSR" id="PIRSR000137-2"/>
    </source>
</evidence>
<dbReference type="RefSeq" id="WP_085467119.1">
    <property type="nucleotide sequence ID" value="NZ_FXBL01000004.1"/>
</dbReference>
<proteinExistence type="inferred from homology"/>
<comment type="similarity">
    <text evidence="2 6">Belongs to the GMC oxidoreductase family.</text>
</comment>
<feature type="binding site" evidence="5">
    <location>
        <position position="85"/>
    </location>
    <ligand>
        <name>FAD</name>
        <dbReference type="ChEBI" id="CHEBI:57692"/>
    </ligand>
</feature>
<keyword evidence="3 6" id="KW-0285">Flavoprotein</keyword>
<gene>
    <name evidence="8" type="ORF">SAMN02982922_5543</name>
</gene>